<feature type="compositionally biased region" description="Acidic residues" evidence="1">
    <location>
        <begin position="26"/>
        <end position="38"/>
    </location>
</feature>
<name>A0ABY2GVJ6_9HYPO</name>
<proteinExistence type="predicted"/>
<keyword evidence="3" id="KW-1185">Reference proteome</keyword>
<evidence type="ECO:0000313" key="3">
    <source>
        <dbReference type="Proteomes" id="UP001642720"/>
    </source>
</evidence>
<feature type="region of interest" description="Disordered" evidence="1">
    <location>
        <begin position="1"/>
        <end position="43"/>
    </location>
</feature>
<feature type="compositionally biased region" description="Basic and acidic residues" evidence="1">
    <location>
        <begin position="1"/>
        <end position="15"/>
    </location>
</feature>
<reference evidence="2 3" key="1">
    <citation type="submission" date="2018-01" db="EMBL/GenBank/DDBJ databases">
        <title>Genome characterization of the sugarcane-associated fungus Trichoderma ghanense CCMA-1212 and their application in lignocelulose bioconversion.</title>
        <authorList>
            <person name="Steindorff A.S."/>
            <person name="Mendes T.D."/>
            <person name="Vilela E.S.D."/>
            <person name="Rodrigues D.S."/>
            <person name="Formighieri E.F."/>
            <person name="Melo I.S."/>
            <person name="Favaro L.C.L."/>
        </authorList>
    </citation>
    <scope>NUCLEOTIDE SEQUENCE [LARGE SCALE GENOMIC DNA]</scope>
    <source>
        <strain evidence="2 3">CCMA-1212</strain>
    </source>
</reference>
<dbReference type="Proteomes" id="UP001642720">
    <property type="component" value="Unassembled WGS sequence"/>
</dbReference>
<protein>
    <submittedName>
        <fullName evidence="2">Uncharacterized protein</fullName>
    </submittedName>
</protein>
<dbReference type="GeneID" id="300579635"/>
<sequence length="61" mass="6737">MDKADASGEKRKDSGADGASGSFGKEEEEEEEEEEGELPSESYLFRERRVSFGYRFVGAAP</sequence>
<dbReference type="RefSeq" id="XP_073556180.1">
    <property type="nucleotide sequence ID" value="XM_073705185.1"/>
</dbReference>
<evidence type="ECO:0000256" key="1">
    <source>
        <dbReference type="SAM" id="MobiDB-lite"/>
    </source>
</evidence>
<evidence type="ECO:0000313" key="2">
    <source>
        <dbReference type="EMBL" id="TFA99978.1"/>
    </source>
</evidence>
<dbReference type="EMBL" id="PPTA01000012">
    <property type="protein sequence ID" value="TFA99978.1"/>
    <property type="molecule type" value="Genomic_DNA"/>
</dbReference>
<organism evidence="2 3">
    <name type="scientific">Trichoderma ghanense</name>
    <dbReference type="NCBI Taxonomy" id="65468"/>
    <lineage>
        <taxon>Eukaryota</taxon>
        <taxon>Fungi</taxon>
        <taxon>Dikarya</taxon>
        <taxon>Ascomycota</taxon>
        <taxon>Pezizomycotina</taxon>
        <taxon>Sordariomycetes</taxon>
        <taxon>Hypocreomycetidae</taxon>
        <taxon>Hypocreales</taxon>
        <taxon>Hypocreaceae</taxon>
        <taxon>Trichoderma</taxon>
    </lineage>
</organism>
<comment type="caution">
    <text evidence="2">The sequence shown here is derived from an EMBL/GenBank/DDBJ whole genome shotgun (WGS) entry which is preliminary data.</text>
</comment>
<accession>A0ABY2GVJ6</accession>
<gene>
    <name evidence="2" type="ORF">CCMA1212_008029</name>
</gene>